<dbReference type="KEGG" id="ske:Sked_34500"/>
<dbReference type="OrthoDB" id="5363652at2"/>
<dbReference type="Proteomes" id="UP000000322">
    <property type="component" value="Chromosome"/>
</dbReference>
<dbReference type="EMBL" id="CP001819">
    <property type="protein sequence ID" value="ACZ23339.1"/>
    <property type="molecule type" value="Genomic_DNA"/>
</dbReference>
<evidence type="ECO:0000313" key="1">
    <source>
        <dbReference type="EMBL" id="ACZ23339.1"/>
    </source>
</evidence>
<sequence>MKPGLTVEQQVALLAQRDLVIDDEAACRTFLVSCNYYRLSGYARYFQRAPHLGDDTFKPGTTFEDVRAAYVADEALREALGKSLARVELMLRTHVARVIADAHGPYGSFLEERFYTDVGDAEPTVESLLRDIRRSKDRHILRYLDGDDFSRLPVWSAVEAWSFGTLSRAVERGARGSLSDSVATSAGIAKAGFAYRVRSLVYLRNRCAHHSRLWHHSVLDAGPTPNNVRKKAKRLAGQFEPRSVLDVVASLDDMASRGNAADPVLPLLLERHTRDSVFWKGLARPQSPRDHSA</sequence>
<dbReference type="eggNOG" id="COG4823">
    <property type="taxonomic scope" value="Bacteria"/>
</dbReference>
<gene>
    <name evidence="1" type="ordered locus">Sked_34500</name>
</gene>
<dbReference type="InterPro" id="IPR011664">
    <property type="entry name" value="Abi_system_AbiD/AbiF-like"/>
</dbReference>
<dbReference type="AlphaFoldDB" id="D1BEQ3"/>
<name>D1BEQ3_SANKS</name>
<protein>
    <submittedName>
        <fullName evidence="1">Abortive infection bacteriophage resistance protein</fullName>
    </submittedName>
</protein>
<organism evidence="1 2">
    <name type="scientific">Sanguibacter keddieii (strain ATCC 51767 / DSM 10542 / NCFB 3025 / ST-74)</name>
    <dbReference type="NCBI Taxonomy" id="446469"/>
    <lineage>
        <taxon>Bacteria</taxon>
        <taxon>Bacillati</taxon>
        <taxon>Actinomycetota</taxon>
        <taxon>Actinomycetes</taxon>
        <taxon>Micrococcales</taxon>
        <taxon>Sanguibacteraceae</taxon>
        <taxon>Sanguibacter</taxon>
    </lineage>
</organism>
<accession>D1BEQ3</accession>
<evidence type="ECO:0000313" key="2">
    <source>
        <dbReference type="Proteomes" id="UP000000322"/>
    </source>
</evidence>
<reference evidence="1 2" key="1">
    <citation type="journal article" date="2009" name="Stand. Genomic Sci.">
        <title>Complete genome sequence of Sanguibacter keddieii type strain (ST-74).</title>
        <authorList>
            <person name="Ivanova N."/>
            <person name="Sikorski J."/>
            <person name="Sims D."/>
            <person name="Brettin T."/>
            <person name="Detter J.C."/>
            <person name="Han C."/>
            <person name="Lapidus A."/>
            <person name="Copeland A."/>
            <person name="Glavina Del Rio T."/>
            <person name="Nolan M."/>
            <person name="Chen F."/>
            <person name="Lucas S."/>
            <person name="Tice H."/>
            <person name="Cheng J.F."/>
            <person name="Bruce D."/>
            <person name="Goodwin L."/>
            <person name="Pitluck S."/>
            <person name="Pati A."/>
            <person name="Mavromatis K."/>
            <person name="Chen A."/>
            <person name="Palaniappan K."/>
            <person name="D'haeseleer P."/>
            <person name="Chain P."/>
            <person name="Bristow J."/>
            <person name="Eisen J.A."/>
            <person name="Markowitz V."/>
            <person name="Hugenholtz P."/>
            <person name="Goker M."/>
            <person name="Pukall R."/>
            <person name="Klenk H.P."/>
            <person name="Kyrpides N.C."/>
        </authorList>
    </citation>
    <scope>NUCLEOTIDE SEQUENCE [LARGE SCALE GENOMIC DNA]</scope>
    <source>
        <strain evidence="2">ATCC 51767 / DSM 10542 / NCFB 3025 / ST-74</strain>
    </source>
</reference>
<proteinExistence type="predicted"/>
<dbReference type="Pfam" id="PF07751">
    <property type="entry name" value="Abi_2"/>
    <property type="match status" value="1"/>
</dbReference>
<dbReference type="HOGENOM" id="CLU_044962_2_1_11"/>
<keyword evidence="2" id="KW-1185">Reference proteome</keyword>